<organism evidence="1 2">
    <name type="scientific">Olea europaea subsp. europaea</name>
    <dbReference type="NCBI Taxonomy" id="158383"/>
    <lineage>
        <taxon>Eukaryota</taxon>
        <taxon>Viridiplantae</taxon>
        <taxon>Streptophyta</taxon>
        <taxon>Embryophyta</taxon>
        <taxon>Tracheophyta</taxon>
        <taxon>Spermatophyta</taxon>
        <taxon>Magnoliopsida</taxon>
        <taxon>eudicotyledons</taxon>
        <taxon>Gunneridae</taxon>
        <taxon>Pentapetalae</taxon>
        <taxon>asterids</taxon>
        <taxon>lamiids</taxon>
        <taxon>Lamiales</taxon>
        <taxon>Oleaceae</taxon>
        <taxon>Oleeae</taxon>
        <taxon>Olea</taxon>
    </lineage>
</organism>
<reference evidence="1 2" key="1">
    <citation type="submission" date="2019-12" db="EMBL/GenBank/DDBJ databases">
        <authorList>
            <person name="Alioto T."/>
            <person name="Alioto T."/>
            <person name="Gomez Garrido J."/>
        </authorList>
    </citation>
    <scope>NUCLEOTIDE SEQUENCE [LARGE SCALE GENOMIC DNA]</scope>
</reference>
<keyword evidence="2" id="KW-1185">Reference proteome</keyword>
<dbReference type="Gramene" id="OE9A073756T1">
    <property type="protein sequence ID" value="OE9A073756C1"/>
    <property type="gene ID" value="OE9A073756"/>
</dbReference>
<protein>
    <submittedName>
        <fullName evidence="1">Uncharacterized protein</fullName>
    </submittedName>
</protein>
<evidence type="ECO:0000313" key="1">
    <source>
        <dbReference type="EMBL" id="CAA2968839.1"/>
    </source>
</evidence>
<dbReference type="Proteomes" id="UP000594638">
    <property type="component" value="Unassembled WGS sequence"/>
</dbReference>
<gene>
    <name evidence="1" type="ORF">OLEA9_A073756</name>
</gene>
<evidence type="ECO:0000313" key="2">
    <source>
        <dbReference type="Proteomes" id="UP000594638"/>
    </source>
</evidence>
<accession>A0A8S0QMD9</accession>
<dbReference type="EMBL" id="CACTIH010001924">
    <property type="protein sequence ID" value="CAA2968839.1"/>
    <property type="molecule type" value="Genomic_DNA"/>
</dbReference>
<name>A0A8S0QMD9_OLEEU</name>
<dbReference type="AlphaFoldDB" id="A0A8S0QMD9"/>
<comment type="caution">
    <text evidence="1">The sequence shown here is derived from an EMBL/GenBank/DDBJ whole genome shotgun (WGS) entry which is preliminary data.</text>
</comment>
<proteinExistence type="predicted"/>
<sequence length="92" mass="10693">MAVRETVGMVVKEDSRGQLCDFVLKWTSQKPLKQGPRIIIGHGLVIVMLNGMGMRYRKRLRGWPFLPRKVWHGEEYRGEIKRDGMEIEIVAL</sequence>